<evidence type="ECO:0000313" key="4">
    <source>
        <dbReference type="Proteomes" id="UP001183643"/>
    </source>
</evidence>
<proteinExistence type="inferred from homology"/>
<dbReference type="AlphaFoldDB" id="A0AAE3YR74"/>
<dbReference type="EMBL" id="JAVDYB010000001">
    <property type="protein sequence ID" value="MDR7277157.1"/>
    <property type="molecule type" value="Genomic_DNA"/>
</dbReference>
<organism evidence="3 4">
    <name type="scientific">Catenuloplanes atrovinosus</name>
    <dbReference type="NCBI Taxonomy" id="137266"/>
    <lineage>
        <taxon>Bacteria</taxon>
        <taxon>Bacillati</taxon>
        <taxon>Actinomycetota</taxon>
        <taxon>Actinomycetes</taxon>
        <taxon>Micromonosporales</taxon>
        <taxon>Micromonosporaceae</taxon>
        <taxon>Catenuloplanes</taxon>
    </lineage>
</organism>
<dbReference type="Proteomes" id="UP001183643">
    <property type="component" value="Unassembled WGS sequence"/>
</dbReference>
<dbReference type="PANTHER" id="PTHR43899:SF13">
    <property type="entry name" value="RH59310P"/>
    <property type="match status" value="1"/>
</dbReference>
<evidence type="ECO:0000256" key="1">
    <source>
        <dbReference type="ARBA" id="ARBA00006484"/>
    </source>
</evidence>
<comment type="similarity">
    <text evidence="1">Belongs to the short-chain dehydrogenases/reductases (SDR) family.</text>
</comment>
<gene>
    <name evidence="3" type="ORF">J2S41_003935</name>
</gene>
<name>A0AAE3YR74_9ACTN</name>
<dbReference type="InterPro" id="IPR002347">
    <property type="entry name" value="SDR_fam"/>
</dbReference>
<evidence type="ECO:0000313" key="3">
    <source>
        <dbReference type="EMBL" id="MDR7277157.1"/>
    </source>
</evidence>
<dbReference type="PANTHER" id="PTHR43899">
    <property type="entry name" value="RH59310P"/>
    <property type="match status" value="1"/>
</dbReference>
<reference evidence="3" key="1">
    <citation type="submission" date="2023-07" db="EMBL/GenBank/DDBJ databases">
        <title>Sequencing the genomes of 1000 actinobacteria strains.</title>
        <authorList>
            <person name="Klenk H.-P."/>
        </authorList>
    </citation>
    <scope>NUCLEOTIDE SEQUENCE</scope>
    <source>
        <strain evidence="3">DSM 44707</strain>
    </source>
</reference>
<comment type="caution">
    <text evidence="3">The sequence shown here is derived from an EMBL/GenBank/DDBJ whole genome shotgun (WGS) entry which is preliminary data.</text>
</comment>
<protein>
    <submittedName>
        <fullName evidence="3">Short-subunit dehydrogenase</fullName>
    </submittedName>
</protein>
<accession>A0AAE3YR74</accession>
<dbReference type="GO" id="GO:0016491">
    <property type="term" value="F:oxidoreductase activity"/>
    <property type="evidence" value="ECO:0007669"/>
    <property type="project" value="UniProtKB-KW"/>
</dbReference>
<dbReference type="InterPro" id="IPR036291">
    <property type="entry name" value="NAD(P)-bd_dom_sf"/>
</dbReference>
<evidence type="ECO:0000256" key="2">
    <source>
        <dbReference type="ARBA" id="ARBA00023002"/>
    </source>
</evidence>
<dbReference type="Gene3D" id="3.40.50.720">
    <property type="entry name" value="NAD(P)-binding Rossmann-like Domain"/>
    <property type="match status" value="1"/>
</dbReference>
<sequence length="104" mass="11068">MDLTDTTTLVTGASKGLGTAYAHELARRGSHLTLIARPAPALEDLAADIRREHRVEMATIAADLTSADDMGASLNEVRTRATVARLTGRINRRAGKSSVVGEVR</sequence>
<keyword evidence="2" id="KW-0560">Oxidoreductase</keyword>
<dbReference type="Pfam" id="PF00106">
    <property type="entry name" value="adh_short"/>
    <property type="match status" value="1"/>
</dbReference>
<dbReference type="RefSeq" id="WP_310369358.1">
    <property type="nucleotide sequence ID" value="NZ_JAVDYB010000001.1"/>
</dbReference>
<dbReference type="InterPro" id="IPR051019">
    <property type="entry name" value="VLCFA-Steroid_DH"/>
</dbReference>
<keyword evidence="4" id="KW-1185">Reference proteome</keyword>
<dbReference type="SUPFAM" id="SSF51735">
    <property type="entry name" value="NAD(P)-binding Rossmann-fold domains"/>
    <property type="match status" value="1"/>
</dbReference>